<dbReference type="InterPro" id="IPR036565">
    <property type="entry name" value="Mur-like_cat_sf"/>
</dbReference>
<reference evidence="2 3" key="1">
    <citation type="journal article" date="2012" name="ISME J.">
        <title>Nitrification expanded: discovery, physiology and genomics of a nitrite-oxidizing bacterium from the phylum Chloroflexi.</title>
        <authorList>
            <person name="Sorokin D.Y."/>
            <person name="Lucker S."/>
            <person name="Vejmelkova D."/>
            <person name="Kostrikina N.A."/>
            <person name="Kleerebezem R."/>
            <person name="Rijpstra W.I."/>
            <person name="Damste J.S."/>
            <person name="Le Paslier D."/>
            <person name="Muyzer G."/>
            <person name="Wagner M."/>
            <person name="van Loosdrecht M.C."/>
            <person name="Daims H."/>
        </authorList>
    </citation>
    <scope>NUCLEOTIDE SEQUENCE [LARGE SCALE GENOMIC DNA]</scope>
    <source>
        <strain evidence="3">none</strain>
    </source>
</reference>
<dbReference type="Gene3D" id="3.90.190.20">
    <property type="entry name" value="Mur ligase, C-terminal domain"/>
    <property type="match status" value="1"/>
</dbReference>
<dbReference type="PANTHER" id="PTHR23135:SF4">
    <property type="entry name" value="UDP-N-ACETYLMURAMOYL-L-ALANYL-D-GLUTAMATE--2,6-DIAMINOPIMELATE LIGASE MURE HOMOLOG, CHLOROPLASTIC"/>
    <property type="match status" value="1"/>
</dbReference>
<dbReference type="Pfam" id="PF02875">
    <property type="entry name" value="Mur_ligase_C"/>
    <property type="match status" value="1"/>
</dbReference>
<dbReference type="Gene3D" id="3.40.1190.10">
    <property type="entry name" value="Mur-like, catalytic domain"/>
    <property type="match status" value="1"/>
</dbReference>
<dbReference type="EMBL" id="CAGS01000353">
    <property type="protein sequence ID" value="CCF84898.1"/>
    <property type="molecule type" value="Genomic_DNA"/>
</dbReference>
<evidence type="ECO:0000313" key="3">
    <source>
        <dbReference type="Proteomes" id="UP000004221"/>
    </source>
</evidence>
<evidence type="ECO:0000259" key="1">
    <source>
        <dbReference type="Pfam" id="PF02875"/>
    </source>
</evidence>
<dbReference type="PANTHER" id="PTHR23135">
    <property type="entry name" value="MUR LIGASE FAMILY MEMBER"/>
    <property type="match status" value="1"/>
</dbReference>
<evidence type="ECO:0000313" key="2">
    <source>
        <dbReference type="EMBL" id="CCF84898.1"/>
    </source>
</evidence>
<dbReference type="Proteomes" id="UP000004221">
    <property type="component" value="Unassembled WGS sequence"/>
</dbReference>
<keyword evidence="3" id="KW-1185">Reference proteome</keyword>
<dbReference type="AlphaFoldDB" id="I4EJN6"/>
<comment type="caution">
    <text evidence="2">The sequence shown here is derived from an EMBL/GenBank/DDBJ whole genome shotgun (WGS) entry which is preliminary data.</text>
</comment>
<dbReference type="SUPFAM" id="SSF53623">
    <property type="entry name" value="MurD-like peptide ligases, catalytic domain"/>
    <property type="match status" value="1"/>
</dbReference>
<organism evidence="2 3">
    <name type="scientific">Nitrolancea hollandica Lb</name>
    <dbReference type="NCBI Taxonomy" id="1129897"/>
    <lineage>
        <taxon>Bacteria</taxon>
        <taxon>Pseudomonadati</taxon>
        <taxon>Thermomicrobiota</taxon>
        <taxon>Thermomicrobia</taxon>
        <taxon>Sphaerobacterales</taxon>
        <taxon>Sphaerobacterineae</taxon>
        <taxon>Sphaerobacteraceae</taxon>
        <taxon>Nitrolancea</taxon>
    </lineage>
</organism>
<dbReference type="InterPro" id="IPR004101">
    <property type="entry name" value="Mur_ligase_C"/>
</dbReference>
<accession>I4EJN6</accession>
<dbReference type="InterPro" id="IPR036615">
    <property type="entry name" value="Mur_ligase_C_dom_sf"/>
</dbReference>
<feature type="domain" description="Mur ligase C-terminal" evidence="1">
    <location>
        <begin position="99"/>
        <end position="221"/>
    </location>
</feature>
<gene>
    <name evidence="2" type="ORF">NITHO_4160006</name>
</gene>
<sequence>MICGVQPLEALTTLERLAAGRGSSFFVAGRDWRVSGTPDGFDLLGPWGVYRDLRLSLIGPHQVENAATAVVACWMLGQRGLLVPERAIRDGLAAVHWPGRLEVVRARPTIIVDGAHNAGGAEQLAAAIRASFRWRRLTLILGAGHGKDVEGIVRALAPIADRLIVTASRHPRAVPPAWIAAVASAGVRASTRVDEAAALDAALHLALAEAECDDLICVAGSLYLVAEAREALGLAEPVEFERDLLTR</sequence>
<protein>
    <submittedName>
        <fullName evidence="2">FolC bifunctional protein</fullName>
    </submittedName>
</protein>
<name>I4EJN6_9BACT</name>
<dbReference type="GO" id="GO:0005524">
    <property type="term" value="F:ATP binding"/>
    <property type="evidence" value="ECO:0007669"/>
    <property type="project" value="InterPro"/>
</dbReference>
<dbReference type="GO" id="GO:0016881">
    <property type="term" value="F:acid-amino acid ligase activity"/>
    <property type="evidence" value="ECO:0007669"/>
    <property type="project" value="InterPro"/>
</dbReference>
<dbReference type="SUPFAM" id="SSF53244">
    <property type="entry name" value="MurD-like peptide ligases, peptide-binding domain"/>
    <property type="match status" value="1"/>
</dbReference>
<proteinExistence type="predicted"/>